<dbReference type="EMBL" id="LXQA011332482">
    <property type="protein sequence ID" value="MCI93570.1"/>
    <property type="molecule type" value="Genomic_DNA"/>
</dbReference>
<dbReference type="Proteomes" id="UP000265520">
    <property type="component" value="Unassembled WGS sequence"/>
</dbReference>
<keyword evidence="2" id="KW-1185">Reference proteome</keyword>
<evidence type="ECO:0000313" key="1">
    <source>
        <dbReference type="EMBL" id="MCI93570.1"/>
    </source>
</evidence>
<dbReference type="AlphaFoldDB" id="A0A392W4J0"/>
<proteinExistence type="predicted"/>
<evidence type="ECO:0000313" key="2">
    <source>
        <dbReference type="Proteomes" id="UP000265520"/>
    </source>
</evidence>
<reference evidence="1 2" key="1">
    <citation type="journal article" date="2018" name="Front. Plant Sci.">
        <title>Red Clover (Trifolium pratense) and Zigzag Clover (T. medium) - A Picture of Genomic Similarities and Differences.</title>
        <authorList>
            <person name="Dluhosova J."/>
            <person name="Istvanek J."/>
            <person name="Nedelnik J."/>
            <person name="Repkova J."/>
        </authorList>
    </citation>
    <scope>NUCLEOTIDE SEQUENCE [LARGE SCALE GENOMIC DNA]</scope>
    <source>
        <strain evidence="2">cv. 10/8</strain>
        <tissue evidence="1">Leaf</tissue>
    </source>
</reference>
<organism evidence="1 2">
    <name type="scientific">Trifolium medium</name>
    <dbReference type="NCBI Taxonomy" id="97028"/>
    <lineage>
        <taxon>Eukaryota</taxon>
        <taxon>Viridiplantae</taxon>
        <taxon>Streptophyta</taxon>
        <taxon>Embryophyta</taxon>
        <taxon>Tracheophyta</taxon>
        <taxon>Spermatophyta</taxon>
        <taxon>Magnoliopsida</taxon>
        <taxon>eudicotyledons</taxon>
        <taxon>Gunneridae</taxon>
        <taxon>Pentapetalae</taxon>
        <taxon>rosids</taxon>
        <taxon>fabids</taxon>
        <taxon>Fabales</taxon>
        <taxon>Fabaceae</taxon>
        <taxon>Papilionoideae</taxon>
        <taxon>50 kb inversion clade</taxon>
        <taxon>NPAAA clade</taxon>
        <taxon>Hologalegina</taxon>
        <taxon>IRL clade</taxon>
        <taxon>Trifolieae</taxon>
        <taxon>Trifolium</taxon>
    </lineage>
</organism>
<feature type="non-terminal residue" evidence="1">
    <location>
        <position position="20"/>
    </location>
</feature>
<comment type="caution">
    <text evidence="1">The sequence shown here is derived from an EMBL/GenBank/DDBJ whole genome shotgun (WGS) entry which is preliminary data.</text>
</comment>
<name>A0A392W4J0_9FABA</name>
<sequence>MCTDVRAGIVSTGLAKCYTK</sequence>
<protein>
    <submittedName>
        <fullName evidence="1">Uncharacterized protein</fullName>
    </submittedName>
</protein>
<accession>A0A392W4J0</accession>